<sequence>MDTVSKDVSNQGKKLKPSGHSKTTPDEKWLPKRGERNSSSLLAPRSTTTSVLPNKTPSSPSIPSGCQSGIVVNKDLK</sequence>
<accession>A0A4Z2ISI0</accession>
<evidence type="ECO:0000256" key="1">
    <source>
        <dbReference type="SAM" id="MobiDB-lite"/>
    </source>
</evidence>
<gene>
    <name evidence="2" type="ORF">EYF80_009213</name>
</gene>
<proteinExistence type="predicted"/>
<comment type="caution">
    <text evidence="2">The sequence shown here is derived from an EMBL/GenBank/DDBJ whole genome shotgun (WGS) entry which is preliminary data.</text>
</comment>
<keyword evidence="3" id="KW-1185">Reference proteome</keyword>
<dbReference type="Proteomes" id="UP000314294">
    <property type="component" value="Unassembled WGS sequence"/>
</dbReference>
<feature type="compositionally biased region" description="Polar residues" evidence="1">
    <location>
        <begin position="37"/>
        <end position="67"/>
    </location>
</feature>
<evidence type="ECO:0000313" key="2">
    <source>
        <dbReference type="EMBL" id="TNN80474.1"/>
    </source>
</evidence>
<dbReference type="EMBL" id="SRLO01000054">
    <property type="protein sequence ID" value="TNN80474.1"/>
    <property type="molecule type" value="Genomic_DNA"/>
</dbReference>
<feature type="compositionally biased region" description="Basic and acidic residues" evidence="1">
    <location>
        <begin position="23"/>
        <end position="36"/>
    </location>
</feature>
<reference evidence="2 3" key="1">
    <citation type="submission" date="2019-03" db="EMBL/GenBank/DDBJ databases">
        <title>First draft genome of Liparis tanakae, snailfish: a comprehensive survey of snailfish specific genes.</title>
        <authorList>
            <person name="Kim W."/>
            <person name="Song I."/>
            <person name="Jeong J.-H."/>
            <person name="Kim D."/>
            <person name="Kim S."/>
            <person name="Ryu S."/>
            <person name="Song J.Y."/>
            <person name="Lee S.K."/>
        </authorList>
    </citation>
    <scope>NUCLEOTIDE SEQUENCE [LARGE SCALE GENOMIC DNA]</scope>
    <source>
        <tissue evidence="2">Muscle</tissue>
    </source>
</reference>
<feature type="compositionally biased region" description="Polar residues" evidence="1">
    <location>
        <begin position="1"/>
        <end position="12"/>
    </location>
</feature>
<organism evidence="2 3">
    <name type="scientific">Liparis tanakae</name>
    <name type="common">Tanaka's snailfish</name>
    <dbReference type="NCBI Taxonomy" id="230148"/>
    <lineage>
        <taxon>Eukaryota</taxon>
        <taxon>Metazoa</taxon>
        <taxon>Chordata</taxon>
        <taxon>Craniata</taxon>
        <taxon>Vertebrata</taxon>
        <taxon>Euteleostomi</taxon>
        <taxon>Actinopterygii</taxon>
        <taxon>Neopterygii</taxon>
        <taxon>Teleostei</taxon>
        <taxon>Neoteleostei</taxon>
        <taxon>Acanthomorphata</taxon>
        <taxon>Eupercaria</taxon>
        <taxon>Perciformes</taxon>
        <taxon>Cottioidei</taxon>
        <taxon>Cottales</taxon>
        <taxon>Liparidae</taxon>
        <taxon>Liparis</taxon>
    </lineage>
</organism>
<evidence type="ECO:0000313" key="3">
    <source>
        <dbReference type="Proteomes" id="UP000314294"/>
    </source>
</evidence>
<protein>
    <submittedName>
        <fullName evidence="2">Uncharacterized protein</fullName>
    </submittedName>
</protein>
<dbReference type="AlphaFoldDB" id="A0A4Z2ISI0"/>
<feature type="region of interest" description="Disordered" evidence="1">
    <location>
        <begin position="1"/>
        <end position="77"/>
    </location>
</feature>
<name>A0A4Z2ISI0_9TELE</name>